<accession>H1FU42</accession>
<dbReference type="AlphaFoldDB" id="B6BJU8"/>
<dbReference type="EMBL" id="AFRZ01000001">
    <property type="protein sequence ID" value="EHP31348.1"/>
    <property type="molecule type" value="Genomic_DNA"/>
</dbReference>
<reference evidence="1 2" key="1">
    <citation type="journal article" date="2012" name="Proc. Natl. Acad. Sci. U.S.A.">
        <title>Genome and physiology of a model Epsilonproteobacterium responsible for sulfide detoxification in marine oxygen depletion zones.</title>
        <authorList>
            <person name="Grote J."/>
            <person name="Schott T."/>
            <person name="Bruckner C.G."/>
            <person name="Glockner F.O."/>
            <person name="Jost G."/>
            <person name="Teeling H."/>
            <person name="Labrenz M."/>
            <person name="Jurgens K."/>
        </authorList>
    </citation>
    <scope>NUCLEOTIDE SEQUENCE [LARGE SCALE GENOMIC DNA]</scope>
    <source>
        <strain evidence="1 2">GD1</strain>
    </source>
</reference>
<accession>B6BJU8</accession>
<dbReference type="PATRIC" id="fig|929558.5.peg.2816"/>
<organism evidence="1 2">
    <name type="scientific">Sulfurimonas gotlandica (strain DSM 19862 / JCM 16533 / GD1)</name>
    <dbReference type="NCBI Taxonomy" id="929558"/>
    <lineage>
        <taxon>Bacteria</taxon>
        <taxon>Pseudomonadati</taxon>
        <taxon>Campylobacterota</taxon>
        <taxon>Epsilonproteobacteria</taxon>
        <taxon>Campylobacterales</taxon>
        <taxon>Sulfurimonadaceae</taxon>
        <taxon>Sulfurimonas</taxon>
    </lineage>
</organism>
<evidence type="ECO:0000313" key="1">
    <source>
        <dbReference type="EMBL" id="EHP31348.1"/>
    </source>
</evidence>
<protein>
    <submittedName>
        <fullName evidence="1">Uncharacterized protein</fullName>
    </submittedName>
</protein>
<evidence type="ECO:0000313" key="2">
    <source>
        <dbReference type="Proteomes" id="UP000006431"/>
    </source>
</evidence>
<dbReference type="RefSeq" id="WP_008337083.1">
    <property type="nucleotide sequence ID" value="NZ_AFRZ01000001.1"/>
</dbReference>
<proteinExistence type="predicted"/>
<dbReference type="Proteomes" id="UP000006431">
    <property type="component" value="Unassembled WGS sequence"/>
</dbReference>
<sequence>MHLHYIHEMEEAVDAIIKRDSLSELWRDRAHIISVAKETDNLKIINDIFDVFIKYEETIDIGIYSAIRDNCYIDQHLKEEINGCRAKLSQPTLDELDDMEMHVL</sequence>
<keyword evidence="2" id="KW-1185">Reference proteome</keyword>
<dbReference type="HOGENOM" id="CLU_2248727_0_0_7"/>
<comment type="caution">
    <text evidence="1">The sequence shown here is derived from an EMBL/GenBank/DDBJ whole genome shotgun (WGS) entry which is preliminary data.</text>
</comment>
<dbReference type="STRING" id="929558.SMGD1_2826"/>
<gene>
    <name evidence="1" type="ORF">SMGD1_2826</name>
</gene>
<name>B6BJU8_SULGG</name>